<evidence type="ECO:0000256" key="1">
    <source>
        <dbReference type="ARBA" id="ARBA00001946"/>
    </source>
</evidence>
<dbReference type="GO" id="GO:0019693">
    <property type="term" value="P:ribose phosphate metabolic process"/>
    <property type="evidence" value="ECO:0007669"/>
    <property type="project" value="TreeGrafter"/>
</dbReference>
<dbReference type="Pfam" id="PF00293">
    <property type="entry name" value="NUDIX"/>
    <property type="match status" value="1"/>
</dbReference>
<dbReference type="PANTHER" id="PTHR11839:SF18">
    <property type="entry name" value="NUDIX HYDROLASE DOMAIN-CONTAINING PROTEIN"/>
    <property type="match status" value="1"/>
</dbReference>
<reference evidence="4" key="1">
    <citation type="journal article" date="2014" name="Front. Microbiol.">
        <title>High frequency of phylogenetically diverse reductive dehalogenase-homologous genes in deep subseafloor sedimentary metagenomes.</title>
        <authorList>
            <person name="Kawai M."/>
            <person name="Futagami T."/>
            <person name="Toyoda A."/>
            <person name="Takaki Y."/>
            <person name="Nishi S."/>
            <person name="Hori S."/>
            <person name="Arai W."/>
            <person name="Tsubouchi T."/>
            <person name="Morono Y."/>
            <person name="Uchiyama I."/>
            <person name="Ito T."/>
            <person name="Fujiyama A."/>
            <person name="Inagaki F."/>
            <person name="Takami H."/>
        </authorList>
    </citation>
    <scope>NUCLEOTIDE SEQUENCE</scope>
    <source>
        <strain evidence="4">Expedition CK06-06</strain>
    </source>
</reference>
<evidence type="ECO:0000256" key="2">
    <source>
        <dbReference type="ARBA" id="ARBA00022801"/>
    </source>
</evidence>
<dbReference type="GO" id="GO:0006753">
    <property type="term" value="P:nucleoside phosphate metabolic process"/>
    <property type="evidence" value="ECO:0007669"/>
    <property type="project" value="TreeGrafter"/>
</dbReference>
<feature type="domain" description="Nudix hydrolase" evidence="3">
    <location>
        <begin position="41"/>
        <end position="169"/>
    </location>
</feature>
<dbReference type="InterPro" id="IPR015797">
    <property type="entry name" value="NUDIX_hydrolase-like_dom_sf"/>
</dbReference>
<dbReference type="GO" id="GO:0005829">
    <property type="term" value="C:cytosol"/>
    <property type="evidence" value="ECO:0007669"/>
    <property type="project" value="TreeGrafter"/>
</dbReference>
<dbReference type="EMBL" id="BARU01032982">
    <property type="protein sequence ID" value="GAH62754.1"/>
    <property type="molecule type" value="Genomic_DNA"/>
</dbReference>
<dbReference type="PANTHER" id="PTHR11839">
    <property type="entry name" value="UDP/ADP-SUGAR PYROPHOSPHATASE"/>
    <property type="match status" value="1"/>
</dbReference>
<sequence>NQKKYIWKQLEERVIFRNRFIGLRNDLVLRPDGQQIEYVVIEGRDFVTVICQTTDGKIILVDAYPYPWQIKTKTTVGGIIDKGEKPEEAAIRETEEETGYKVENITFLGKTKISFLNIAWNYLYFAIVKKNNSKPIDSNEIISIYEFSIEEMHKIINNGDILHSSTMNAFFLAKFYNLIK</sequence>
<comment type="cofactor">
    <cofactor evidence="1">
        <name>Mg(2+)</name>
        <dbReference type="ChEBI" id="CHEBI:18420"/>
    </cofactor>
</comment>
<evidence type="ECO:0000313" key="4">
    <source>
        <dbReference type="EMBL" id="GAH62754.1"/>
    </source>
</evidence>
<dbReference type="Gene3D" id="3.90.79.10">
    <property type="entry name" value="Nucleoside Triphosphate Pyrophosphohydrolase"/>
    <property type="match status" value="1"/>
</dbReference>
<keyword evidence="2" id="KW-0378">Hydrolase</keyword>
<protein>
    <recommendedName>
        <fullName evidence="3">Nudix hydrolase domain-containing protein</fullName>
    </recommendedName>
</protein>
<proteinExistence type="predicted"/>
<dbReference type="CDD" id="cd03424">
    <property type="entry name" value="NUDIX_ADPRase_Nudt5_UGPPase_Nudt14"/>
    <property type="match status" value="1"/>
</dbReference>
<gene>
    <name evidence="4" type="ORF">S03H2_51936</name>
</gene>
<dbReference type="InterPro" id="IPR000086">
    <property type="entry name" value="NUDIX_hydrolase_dom"/>
</dbReference>
<dbReference type="SUPFAM" id="SSF55811">
    <property type="entry name" value="Nudix"/>
    <property type="match status" value="1"/>
</dbReference>
<dbReference type="PROSITE" id="PS00893">
    <property type="entry name" value="NUDIX_BOX"/>
    <property type="match status" value="1"/>
</dbReference>
<dbReference type="AlphaFoldDB" id="X1I9H5"/>
<dbReference type="GO" id="GO:0016787">
    <property type="term" value="F:hydrolase activity"/>
    <property type="evidence" value="ECO:0007669"/>
    <property type="project" value="UniProtKB-KW"/>
</dbReference>
<organism evidence="4">
    <name type="scientific">marine sediment metagenome</name>
    <dbReference type="NCBI Taxonomy" id="412755"/>
    <lineage>
        <taxon>unclassified sequences</taxon>
        <taxon>metagenomes</taxon>
        <taxon>ecological metagenomes</taxon>
    </lineage>
</organism>
<feature type="non-terminal residue" evidence="4">
    <location>
        <position position="1"/>
    </location>
</feature>
<comment type="caution">
    <text evidence="4">The sequence shown here is derived from an EMBL/GenBank/DDBJ whole genome shotgun (WGS) entry which is preliminary data.</text>
</comment>
<dbReference type="PROSITE" id="PS51462">
    <property type="entry name" value="NUDIX"/>
    <property type="match status" value="1"/>
</dbReference>
<evidence type="ECO:0000259" key="3">
    <source>
        <dbReference type="PROSITE" id="PS51462"/>
    </source>
</evidence>
<name>X1I9H5_9ZZZZ</name>
<accession>X1I9H5</accession>
<dbReference type="InterPro" id="IPR020084">
    <property type="entry name" value="NUDIX_hydrolase_CS"/>
</dbReference>